<reference evidence="3 4" key="1">
    <citation type="journal article" date="2017" name="Int. J. Syst. Evol. Microbiol.">
        <title>Bacillus notoginsengisoli sp. nov., a novel bacterium isolated from the rhizosphere of Panax notoginseng.</title>
        <authorList>
            <person name="Zhang M.Y."/>
            <person name="Cheng J."/>
            <person name="Cai Y."/>
            <person name="Zhang T.Y."/>
            <person name="Wu Y.Y."/>
            <person name="Manikprabhu D."/>
            <person name="Li W.J."/>
            <person name="Zhang Y.X."/>
        </authorList>
    </citation>
    <scope>NUCLEOTIDE SEQUENCE [LARGE SCALE GENOMIC DNA]</scope>
    <source>
        <strain evidence="3 4">JCM 30743</strain>
    </source>
</reference>
<dbReference type="EMBL" id="QWEG01000012">
    <property type="protein sequence ID" value="RHW35991.1"/>
    <property type="molecule type" value="Genomic_DNA"/>
</dbReference>
<dbReference type="PANTHER" id="PTHR30121:SF6">
    <property type="entry name" value="SLR6007 PROTEIN"/>
    <property type="match status" value="1"/>
</dbReference>
<feature type="domain" description="Helicase HerA central" evidence="2">
    <location>
        <begin position="279"/>
        <end position="358"/>
    </location>
</feature>
<dbReference type="OrthoDB" id="9804380at2"/>
<dbReference type="PANTHER" id="PTHR30121">
    <property type="entry name" value="UNCHARACTERIZED PROTEIN YJGR-RELATED"/>
    <property type="match status" value="1"/>
</dbReference>
<evidence type="ECO:0000256" key="1">
    <source>
        <dbReference type="SAM" id="MobiDB-lite"/>
    </source>
</evidence>
<gene>
    <name evidence="3" type="ORF">D1B31_18050</name>
</gene>
<dbReference type="RefSeq" id="WP_118923020.1">
    <property type="nucleotide sequence ID" value="NZ_QWEG01000012.1"/>
</dbReference>
<proteinExistence type="predicted"/>
<name>A0A417YQH1_9BACI</name>
<feature type="region of interest" description="Disordered" evidence="1">
    <location>
        <begin position="1"/>
        <end position="31"/>
    </location>
</feature>
<dbReference type="InterPro" id="IPR002789">
    <property type="entry name" value="HerA_central"/>
</dbReference>
<dbReference type="Gene3D" id="1.10.8.730">
    <property type="match status" value="1"/>
</dbReference>
<dbReference type="InterPro" id="IPR027417">
    <property type="entry name" value="P-loop_NTPase"/>
</dbReference>
<accession>A0A417YQH1</accession>
<dbReference type="InterPro" id="IPR051162">
    <property type="entry name" value="T4SS_component"/>
</dbReference>
<evidence type="ECO:0000259" key="2">
    <source>
        <dbReference type="Pfam" id="PF01935"/>
    </source>
</evidence>
<comment type="caution">
    <text evidence="3">The sequence shown here is derived from an EMBL/GenBank/DDBJ whole genome shotgun (WGS) entry which is preliminary data.</text>
</comment>
<protein>
    <submittedName>
        <fullName evidence="3">DUF87 domain-containing protein</fullName>
    </submittedName>
</protein>
<dbReference type="SUPFAM" id="SSF52540">
    <property type="entry name" value="P-loop containing nucleoside triphosphate hydrolases"/>
    <property type="match status" value="1"/>
</dbReference>
<evidence type="ECO:0000313" key="3">
    <source>
        <dbReference type="EMBL" id="RHW35991.1"/>
    </source>
</evidence>
<keyword evidence="4" id="KW-1185">Reference proteome</keyword>
<evidence type="ECO:0000313" key="4">
    <source>
        <dbReference type="Proteomes" id="UP000284416"/>
    </source>
</evidence>
<dbReference type="AlphaFoldDB" id="A0A417YQH1"/>
<dbReference type="Gene3D" id="3.40.50.300">
    <property type="entry name" value="P-loop containing nucleotide triphosphate hydrolases"/>
    <property type="match status" value="1"/>
</dbReference>
<dbReference type="Proteomes" id="UP000284416">
    <property type="component" value="Unassembled WGS sequence"/>
</dbReference>
<dbReference type="Pfam" id="PF01935">
    <property type="entry name" value="DUF87"/>
    <property type="match status" value="1"/>
</dbReference>
<sequence>MKALKKLKKKEQVKKESSKNKKSPAVEEDPEYQMDTKARMWDIIAPEGIKINSEDFGIIKQSLGTKTYFRPIYIPRDGYPRKMQTNWIYNMTSSGEIDVLVDVHKVGKSDAIRTLQRQITMLQSNLSFQTKRGNIDQVNDLESKIRDTDQLMSEIQFSENDMYNVSTLATLYAQSEKELDRYSEQLEDEMSSSFFSLVSTWGRVKKGFKSVLPFGKNVIHDSLRNIDRRALSTFSPFISGSGRYMGGVPLGLNKITGQLEFINSFGNSDYRPENYNMFVVGTSGSGKSVTLKLLIARELTGANIYSRLIDPEGEFVRITKRLGGINLNISEEEDICINPLAINFTDIPLDEHDEELELLEDTDEREIVDKEGKKFIRFVPLREKMNDILDFFDIICRGKNAEDRGLDVFERNYLEDAIQFIFKEKLGLTSHPDSLFSNEVVKVDNQLIQSRVRKPEPTISDVYEYLITNFETEHKALRLIAAIRPFLKDGSKPIFDGQTNLGKGVTQSLHNARLVNFNISQMEEGFLRPIAYHVILNYLWEHFVKNLDNATKKKFVYADEAWTLIDSDQTVSFLEKMARRSRKRNAGLRLASQDFVRFVTNDKARGILQNTHSYLFLKQSKLDLKAIQENFDLSAGEIDVLFGNPDRGEGILRIGKSSVWLQTNPSEEEFFFIESNQAVYEEKLKRKQLLHQR</sequence>
<organism evidence="3 4">
    <name type="scientific">Neobacillus notoginsengisoli</name>
    <dbReference type="NCBI Taxonomy" id="1578198"/>
    <lineage>
        <taxon>Bacteria</taxon>
        <taxon>Bacillati</taxon>
        <taxon>Bacillota</taxon>
        <taxon>Bacilli</taxon>
        <taxon>Bacillales</taxon>
        <taxon>Bacillaceae</taxon>
        <taxon>Neobacillus</taxon>
    </lineage>
</organism>
<feature type="compositionally biased region" description="Basic residues" evidence="1">
    <location>
        <begin position="1"/>
        <end position="12"/>
    </location>
</feature>